<keyword evidence="2" id="KW-0067">ATP-binding</keyword>
<evidence type="ECO:0000256" key="2">
    <source>
        <dbReference type="ARBA" id="ARBA00022840"/>
    </source>
</evidence>
<dbReference type="GO" id="GO:0140662">
    <property type="term" value="F:ATP-dependent protein folding chaperone"/>
    <property type="evidence" value="ECO:0007669"/>
    <property type="project" value="InterPro"/>
</dbReference>
<dbReference type="PRINTS" id="PR00301">
    <property type="entry name" value="HEATSHOCK70"/>
</dbReference>
<dbReference type="RefSeq" id="WP_090787589.1">
    <property type="nucleotide sequence ID" value="NZ_BOND01000015.1"/>
</dbReference>
<dbReference type="Gene3D" id="3.30.420.40">
    <property type="match status" value="2"/>
</dbReference>
<name>A0A1H3LSM5_9ACTN</name>
<dbReference type="Gene3D" id="3.90.640.10">
    <property type="entry name" value="Actin, Chain A, domain 4"/>
    <property type="match status" value="1"/>
</dbReference>
<keyword evidence="3" id="KW-0143">Chaperone</keyword>
<feature type="region of interest" description="Disordered" evidence="4">
    <location>
        <begin position="399"/>
        <end position="426"/>
    </location>
</feature>
<evidence type="ECO:0000256" key="4">
    <source>
        <dbReference type="SAM" id="MobiDB-lite"/>
    </source>
</evidence>
<sequence length="577" mass="59994">MNIGGVVLGVDFGTSNTAATLRWPDGRVRSVLFDGSPLLPSAVCVEGDTILVGTDALQASRANPSGAELHPKQRIDDGTVLLGDSEYPIADLIGAVLRRAVQEATRIADQASVKLILTHPASWGPHRRETLLAAAAAAGVPRSELAVEPVAAAGYFVGVAGESLPLGARTLIYDLGAGTFDASVVRRTADGFEVLASEGLIGAGGLDIDAAIVAHLTVVYGGRDGWSRLVEPRSDADRRLNRQLWDDVRLTKEALSRRTSARIALPILDEEAPLGREQLDALARPLLDRTVTACRAALAAAGVGPADLSSVYLVGGASRYPLVSTLLHQALGSAPTAIEQPELAVAEGAVRPAAGAATTGPQSTPERRQSQQARRIVPLAAGLTVVVIAAGMALAMRPSDGDGTTGTPHVIDASVTPSARATPSPTPITGSACLLGRWQEVSYNKPGVDLFGTTVNLTLSGTGGFVSYLPDGKGWTDYRKGPVKSGKAGGKTYQVIHKGTLSWTYQTINAKLSYAPRGATGKTTWRVNGSVRTSAALSQDTEGGPASEYSCTGDELRVVGNSSESIYKRVGPAQPRP</sequence>
<evidence type="ECO:0000313" key="5">
    <source>
        <dbReference type="EMBL" id="SDY67089.1"/>
    </source>
</evidence>
<dbReference type="InterPro" id="IPR013126">
    <property type="entry name" value="Hsp_70_fam"/>
</dbReference>
<gene>
    <name evidence="5" type="ORF">SAMN05421684_0928</name>
</gene>
<reference evidence="6" key="1">
    <citation type="submission" date="2016-10" db="EMBL/GenBank/DDBJ databases">
        <authorList>
            <person name="Varghese N."/>
            <person name="Submissions S."/>
        </authorList>
    </citation>
    <scope>NUCLEOTIDE SEQUENCE [LARGE SCALE GENOMIC DNA]</scope>
    <source>
        <strain evidence="6">DSM 44718</strain>
    </source>
</reference>
<dbReference type="PANTHER" id="PTHR45639:SF34">
    <property type="entry name" value="CHAPERONE PROTEIN DNAK"/>
    <property type="match status" value="1"/>
</dbReference>
<protein>
    <submittedName>
        <fullName evidence="5">Hsp70 protein</fullName>
    </submittedName>
</protein>
<dbReference type="GO" id="GO:0005524">
    <property type="term" value="F:ATP binding"/>
    <property type="evidence" value="ECO:0007669"/>
    <property type="project" value="UniProtKB-KW"/>
</dbReference>
<feature type="compositionally biased region" description="Low complexity" evidence="4">
    <location>
        <begin position="351"/>
        <end position="361"/>
    </location>
</feature>
<dbReference type="Pfam" id="PF00012">
    <property type="entry name" value="HSP70"/>
    <property type="match status" value="1"/>
</dbReference>
<dbReference type="OrthoDB" id="9766019at2"/>
<dbReference type="AlphaFoldDB" id="A0A1H3LSM5"/>
<evidence type="ECO:0000313" key="6">
    <source>
        <dbReference type="Proteomes" id="UP000199632"/>
    </source>
</evidence>
<feature type="region of interest" description="Disordered" evidence="4">
    <location>
        <begin position="351"/>
        <end position="372"/>
    </location>
</feature>
<dbReference type="GO" id="GO:0030968">
    <property type="term" value="P:endoplasmic reticulum unfolded protein response"/>
    <property type="evidence" value="ECO:0007669"/>
    <property type="project" value="TreeGrafter"/>
</dbReference>
<dbReference type="InterPro" id="IPR043129">
    <property type="entry name" value="ATPase_NBD"/>
</dbReference>
<keyword evidence="1" id="KW-0547">Nucleotide-binding</keyword>
<dbReference type="STRING" id="137265.SAMN05421684_0928"/>
<dbReference type="EMBL" id="FNQB01000001">
    <property type="protein sequence ID" value="SDY67089.1"/>
    <property type="molecule type" value="Genomic_DNA"/>
</dbReference>
<feature type="region of interest" description="Disordered" evidence="4">
    <location>
        <begin position="534"/>
        <end position="554"/>
    </location>
</feature>
<dbReference type="PANTHER" id="PTHR45639">
    <property type="entry name" value="HSC70CB, ISOFORM G-RELATED"/>
    <property type="match status" value="1"/>
</dbReference>
<feature type="compositionally biased region" description="Low complexity" evidence="4">
    <location>
        <begin position="413"/>
        <end position="423"/>
    </location>
</feature>
<proteinExistence type="predicted"/>
<organism evidence="5 6">
    <name type="scientific">Asanoa ishikariensis</name>
    <dbReference type="NCBI Taxonomy" id="137265"/>
    <lineage>
        <taxon>Bacteria</taxon>
        <taxon>Bacillati</taxon>
        <taxon>Actinomycetota</taxon>
        <taxon>Actinomycetes</taxon>
        <taxon>Micromonosporales</taxon>
        <taxon>Micromonosporaceae</taxon>
        <taxon>Asanoa</taxon>
    </lineage>
</organism>
<evidence type="ECO:0000256" key="1">
    <source>
        <dbReference type="ARBA" id="ARBA00022741"/>
    </source>
</evidence>
<keyword evidence="6" id="KW-1185">Reference proteome</keyword>
<accession>A0A1H3LSM5</accession>
<dbReference type="SUPFAM" id="SSF53067">
    <property type="entry name" value="Actin-like ATPase domain"/>
    <property type="match status" value="2"/>
</dbReference>
<dbReference type="Proteomes" id="UP000199632">
    <property type="component" value="Unassembled WGS sequence"/>
</dbReference>
<evidence type="ECO:0000256" key="3">
    <source>
        <dbReference type="ARBA" id="ARBA00023186"/>
    </source>
</evidence>